<evidence type="ECO:0000313" key="4">
    <source>
        <dbReference type="EMBL" id="KAK9765303.1"/>
    </source>
</evidence>
<protein>
    <recommendedName>
        <fullName evidence="6">Phosphoglycerate mutase-like protein</fullName>
    </recommendedName>
</protein>
<dbReference type="CDD" id="cd07061">
    <property type="entry name" value="HP_HAP_like"/>
    <property type="match status" value="1"/>
</dbReference>
<evidence type="ECO:0000313" key="5">
    <source>
        <dbReference type="Proteomes" id="UP001479436"/>
    </source>
</evidence>
<evidence type="ECO:0008006" key="6">
    <source>
        <dbReference type="Google" id="ProtNLM"/>
    </source>
</evidence>
<comment type="caution">
    <text evidence="4">The sequence shown here is derived from an EMBL/GenBank/DDBJ whole genome shotgun (WGS) entry which is preliminary data.</text>
</comment>
<dbReference type="PANTHER" id="PTHR11567:SF110">
    <property type="entry name" value="2-PHOSPHOXYLOSE PHOSPHATASE 1"/>
    <property type="match status" value="1"/>
</dbReference>
<keyword evidence="2" id="KW-0378">Hydrolase</keyword>
<dbReference type="Gene3D" id="3.40.50.1240">
    <property type="entry name" value="Phosphoglycerate mutase-like"/>
    <property type="match status" value="1"/>
</dbReference>
<keyword evidence="3" id="KW-0732">Signal</keyword>
<evidence type="ECO:0000256" key="2">
    <source>
        <dbReference type="ARBA" id="ARBA00022801"/>
    </source>
</evidence>
<dbReference type="Pfam" id="PF00328">
    <property type="entry name" value="His_Phos_2"/>
    <property type="match status" value="1"/>
</dbReference>
<dbReference type="InterPro" id="IPR029033">
    <property type="entry name" value="His_PPase_superfam"/>
</dbReference>
<comment type="similarity">
    <text evidence="1">Belongs to the histidine acid phosphatase family.</text>
</comment>
<name>A0ABR2WV00_9FUNG</name>
<feature type="signal peptide" evidence="3">
    <location>
        <begin position="1"/>
        <end position="20"/>
    </location>
</feature>
<accession>A0ABR2WV00</accession>
<keyword evidence="5" id="KW-1185">Reference proteome</keyword>
<proteinExistence type="inferred from homology"/>
<dbReference type="Proteomes" id="UP001479436">
    <property type="component" value="Unassembled WGS sequence"/>
</dbReference>
<dbReference type="PANTHER" id="PTHR11567">
    <property type="entry name" value="ACID PHOSPHATASE-RELATED"/>
    <property type="match status" value="1"/>
</dbReference>
<dbReference type="InterPro" id="IPR033379">
    <property type="entry name" value="Acid_Pase_AS"/>
</dbReference>
<dbReference type="InterPro" id="IPR000560">
    <property type="entry name" value="His_Pase_clade-2"/>
</dbReference>
<gene>
    <name evidence="4" type="ORF">K7432_006473</name>
</gene>
<dbReference type="SUPFAM" id="SSF53254">
    <property type="entry name" value="Phosphoglycerate mutase-like"/>
    <property type="match status" value="1"/>
</dbReference>
<evidence type="ECO:0000256" key="1">
    <source>
        <dbReference type="ARBA" id="ARBA00005375"/>
    </source>
</evidence>
<reference evidence="4 5" key="1">
    <citation type="submission" date="2023-04" db="EMBL/GenBank/DDBJ databases">
        <title>Genome of Basidiobolus ranarum AG-B5.</title>
        <authorList>
            <person name="Stajich J.E."/>
            <person name="Carter-House D."/>
            <person name="Gryganskyi A."/>
        </authorList>
    </citation>
    <scope>NUCLEOTIDE SEQUENCE [LARGE SCALE GENOMIC DNA]</scope>
    <source>
        <strain evidence="4 5">AG-B5</strain>
    </source>
</reference>
<feature type="chain" id="PRO_5047286145" description="Phosphoglycerate mutase-like protein" evidence="3">
    <location>
        <begin position="21"/>
        <end position="440"/>
    </location>
</feature>
<sequence>MHIIKSSLTIVALLSVQAVGQSTENGANIYKDYNYCQGISPVAKKTYHPIHGAKLQKVQVMMRHGDRTPATSVLPGDHTNYNICAQPAEYTFTAASHLKHASAYLKSNIEISSDNLFAGSFWKGNCELGQLTNKGSEQTRQVGAALRSIYVDELKFLSTTLNPDDLYLRNTYIWRTRESAENFLEGLYPPSYRHSNAIVTLNTYPQIIETLILNPSACPKLGALFAGFYKTPTYLNWSQTNYAIKTKVNTVLGVTKNAAYNTTWNADTIMPRYCNKMALPCSTTDPSLCLTAADAVEAMRLSTFGYTGPFRFEAAAEEIKRLAVGPFLKTLAGGIRATISNSSHKRVRPFEIFSAHDQSLDQVLAVIADPSTPWPAYASNVIFETWKTIKHELVVRVLYEGKVVPSNPKLKCTLDACPLDIFLSFIESYVPSDIVSECSL</sequence>
<organism evidence="4 5">
    <name type="scientific">Basidiobolus ranarum</name>
    <dbReference type="NCBI Taxonomy" id="34480"/>
    <lineage>
        <taxon>Eukaryota</taxon>
        <taxon>Fungi</taxon>
        <taxon>Fungi incertae sedis</taxon>
        <taxon>Zoopagomycota</taxon>
        <taxon>Entomophthoromycotina</taxon>
        <taxon>Basidiobolomycetes</taxon>
        <taxon>Basidiobolales</taxon>
        <taxon>Basidiobolaceae</taxon>
        <taxon>Basidiobolus</taxon>
    </lineage>
</organism>
<dbReference type="InterPro" id="IPR050645">
    <property type="entry name" value="Histidine_acid_phosphatase"/>
</dbReference>
<dbReference type="PROSITE" id="PS00616">
    <property type="entry name" value="HIS_ACID_PHOSPHAT_1"/>
    <property type="match status" value="1"/>
</dbReference>
<dbReference type="EMBL" id="JASJQH010000287">
    <property type="protein sequence ID" value="KAK9765303.1"/>
    <property type="molecule type" value="Genomic_DNA"/>
</dbReference>
<evidence type="ECO:0000256" key="3">
    <source>
        <dbReference type="SAM" id="SignalP"/>
    </source>
</evidence>